<reference evidence="4 5" key="1">
    <citation type="submission" date="2020-08" db="EMBL/GenBank/DDBJ databases">
        <title>Genome public.</title>
        <authorList>
            <person name="Liu C."/>
            <person name="Sun Q."/>
        </authorList>
    </citation>
    <scope>NUCLEOTIDE SEQUENCE [LARGE SCALE GENOMIC DNA]</scope>
    <source>
        <strain evidence="4 5">NSJ-56</strain>
    </source>
</reference>
<dbReference type="Proteomes" id="UP000646484">
    <property type="component" value="Unassembled WGS sequence"/>
</dbReference>
<organism evidence="4 5">
    <name type="scientific">Butyricimonas hominis</name>
    <dbReference type="NCBI Taxonomy" id="2763032"/>
    <lineage>
        <taxon>Bacteria</taxon>
        <taxon>Pseudomonadati</taxon>
        <taxon>Bacteroidota</taxon>
        <taxon>Bacteroidia</taxon>
        <taxon>Bacteroidales</taxon>
        <taxon>Odoribacteraceae</taxon>
        <taxon>Butyricimonas</taxon>
    </lineage>
</organism>
<dbReference type="Pfam" id="PF00483">
    <property type="entry name" value="NTP_transferase"/>
    <property type="match status" value="1"/>
</dbReference>
<evidence type="ECO:0000259" key="3">
    <source>
        <dbReference type="Pfam" id="PF00483"/>
    </source>
</evidence>
<dbReference type="InterPro" id="IPR029044">
    <property type="entry name" value="Nucleotide-diphossugar_trans"/>
</dbReference>
<evidence type="ECO:0000256" key="1">
    <source>
        <dbReference type="ARBA" id="ARBA00022679"/>
    </source>
</evidence>
<evidence type="ECO:0000256" key="2">
    <source>
        <dbReference type="ARBA" id="ARBA00022695"/>
    </source>
</evidence>
<protein>
    <submittedName>
        <fullName evidence="4">NTP transferase domain-containing protein</fullName>
    </submittedName>
</protein>
<dbReference type="InterPro" id="IPR005835">
    <property type="entry name" value="NTP_transferase_dom"/>
</dbReference>
<dbReference type="PANTHER" id="PTHR43584">
    <property type="entry name" value="NUCLEOTIDYL TRANSFERASE"/>
    <property type="match status" value="1"/>
</dbReference>
<gene>
    <name evidence="4" type="ORF">H8S64_05000</name>
</gene>
<proteinExistence type="predicted"/>
<sequence>MIFAAGLGTRLRPLTDDRPKALVELNGKALLERVIGRMKEVKVERLVINIHHFADQIKIFLREHENFGMDIVLSEEREKLLDTGGGVLKARDLFLPDTPVLIHNVDILTDLDLNALIRQHEEHDAYATLVVKPCLADRVLKFNGGILKGWENKRTGEQKIVDDGFYKAKEYNYCGMQVLSSEYLHNMIHGDVFSIIDEHLAQAKNHPIELFQHDGLAFDLGTPEAIKEANGMIYDL</sequence>
<keyword evidence="5" id="KW-1185">Reference proteome</keyword>
<dbReference type="EMBL" id="JACOOH010000002">
    <property type="protein sequence ID" value="MBC5620448.1"/>
    <property type="molecule type" value="Genomic_DNA"/>
</dbReference>
<comment type="caution">
    <text evidence="4">The sequence shown here is derived from an EMBL/GenBank/DDBJ whole genome shotgun (WGS) entry which is preliminary data.</text>
</comment>
<evidence type="ECO:0000313" key="5">
    <source>
        <dbReference type="Proteomes" id="UP000646484"/>
    </source>
</evidence>
<dbReference type="Gene3D" id="3.90.550.10">
    <property type="entry name" value="Spore Coat Polysaccharide Biosynthesis Protein SpsA, Chain A"/>
    <property type="match status" value="1"/>
</dbReference>
<keyword evidence="2" id="KW-0548">Nucleotidyltransferase</keyword>
<dbReference type="InterPro" id="IPR050065">
    <property type="entry name" value="GlmU-like"/>
</dbReference>
<dbReference type="PANTHER" id="PTHR43584:SF8">
    <property type="entry name" value="N-ACETYLMURAMATE ALPHA-1-PHOSPHATE URIDYLYLTRANSFERASE"/>
    <property type="match status" value="1"/>
</dbReference>
<dbReference type="GO" id="GO:0016740">
    <property type="term" value="F:transferase activity"/>
    <property type="evidence" value="ECO:0007669"/>
    <property type="project" value="UniProtKB-KW"/>
</dbReference>
<dbReference type="SUPFAM" id="SSF53448">
    <property type="entry name" value="Nucleotide-diphospho-sugar transferases"/>
    <property type="match status" value="1"/>
</dbReference>
<evidence type="ECO:0000313" key="4">
    <source>
        <dbReference type="EMBL" id="MBC5620448.1"/>
    </source>
</evidence>
<keyword evidence="1 4" id="KW-0808">Transferase</keyword>
<feature type="domain" description="Nucleotidyl transferase" evidence="3">
    <location>
        <begin position="1"/>
        <end position="132"/>
    </location>
</feature>
<name>A0ABR7CXP6_9BACT</name>
<accession>A0ABR7CXP6</accession>